<keyword evidence="2" id="KW-1185">Reference proteome</keyword>
<gene>
    <name evidence="1" type="ORF">C7B82_13630</name>
</gene>
<dbReference type="OrthoDB" id="574249at2"/>
<comment type="caution">
    <text evidence="1">The sequence shown here is derived from an EMBL/GenBank/DDBJ whole genome shotgun (WGS) entry which is preliminary data.</text>
</comment>
<proteinExistence type="predicted"/>
<dbReference type="RefSeq" id="WP_106256827.1">
    <property type="nucleotide sequence ID" value="NZ_CAWNSW010000001.1"/>
</dbReference>
<organism evidence="1 2">
    <name type="scientific">Stenomitos frigidus ULC18</name>
    <dbReference type="NCBI Taxonomy" id="2107698"/>
    <lineage>
        <taxon>Bacteria</taxon>
        <taxon>Bacillati</taxon>
        <taxon>Cyanobacteriota</taxon>
        <taxon>Cyanophyceae</taxon>
        <taxon>Leptolyngbyales</taxon>
        <taxon>Leptolyngbyaceae</taxon>
        <taxon>Stenomitos</taxon>
    </lineage>
</organism>
<reference evidence="1 2" key="2">
    <citation type="submission" date="2018-03" db="EMBL/GenBank/DDBJ databases">
        <title>The ancient ancestry and fast evolution of plastids.</title>
        <authorList>
            <person name="Moore K.R."/>
            <person name="Magnabosco C."/>
            <person name="Momper L."/>
            <person name="Gold D.A."/>
            <person name="Bosak T."/>
            <person name="Fournier G.P."/>
        </authorList>
    </citation>
    <scope>NUCLEOTIDE SEQUENCE [LARGE SCALE GENOMIC DNA]</scope>
    <source>
        <strain evidence="1 2">ULC18</strain>
    </source>
</reference>
<accession>A0A2T1E6Y5</accession>
<dbReference type="AlphaFoldDB" id="A0A2T1E6Y5"/>
<evidence type="ECO:0000313" key="1">
    <source>
        <dbReference type="EMBL" id="PSB28499.1"/>
    </source>
</evidence>
<dbReference type="EMBL" id="PVWK01000079">
    <property type="protein sequence ID" value="PSB28499.1"/>
    <property type="molecule type" value="Genomic_DNA"/>
</dbReference>
<dbReference type="InterPro" id="IPR054053">
    <property type="entry name" value="DUF6887"/>
</dbReference>
<dbReference type="Proteomes" id="UP000239576">
    <property type="component" value="Unassembled WGS sequence"/>
</dbReference>
<reference evidence="2" key="1">
    <citation type="submission" date="2018-02" db="EMBL/GenBank/DDBJ databases">
        <authorList>
            <person name="Moore K."/>
            <person name="Momper L."/>
        </authorList>
    </citation>
    <scope>NUCLEOTIDE SEQUENCE [LARGE SCALE GENOMIC DNA]</scope>
    <source>
        <strain evidence="2">ULC18</strain>
    </source>
</reference>
<sequence>MKPNYDTMSWSELRAYILTHRDDLDALEALYARRSPDAEATWFTPPKTEEEWQQQMEMVKPFLERKPKNLFEKVVM</sequence>
<dbReference type="Pfam" id="PF21826">
    <property type="entry name" value="DUF6887"/>
    <property type="match status" value="1"/>
</dbReference>
<name>A0A2T1E6Y5_9CYAN</name>
<evidence type="ECO:0000313" key="2">
    <source>
        <dbReference type="Proteomes" id="UP000239576"/>
    </source>
</evidence>
<protein>
    <submittedName>
        <fullName evidence="1">Uncharacterized protein</fullName>
    </submittedName>
</protein>